<dbReference type="Gene3D" id="2.30.30.380">
    <property type="entry name" value="Zn-finger domain of Sec23/24"/>
    <property type="match status" value="1"/>
</dbReference>
<dbReference type="GO" id="GO:0071947">
    <property type="term" value="P:protein deubiquitination involved in ubiquitin-dependent protein catabolic process"/>
    <property type="evidence" value="ECO:0007669"/>
    <property type="project" value="TreeGrafter"/>
</dbReference>
<evidence type="ECO:0000256" key="12">
    <source>
        <dbReference type="ARBA" id="ARBA00022833"/>
    </source>
</evidence>
<dbReference type="InterPro" id="IPR003323">
    <property type="entry name" value="OTU_dom"/>
</dbReference>
<feature type="domain" description="RanBP2-type" evidence="14">
    <location>
        <begin position="6"/>
        <end position="35"/>
    </location>
</feature>
<proteinExistence type="inferred from homology"/>
<dbReference type="SUPFAM" id="SSF90209">
    <property type="entry name" value="Ran binding protein zinc finger-like"/>
    <property type="match status" value="2"/>
</dbReference>
<dbReference type="EMBL" id="OB797151">
    <property type="protein sequence ID" value="CAD7434134.1"/>
    <property type="molecule type" value="Genomic_DNA"/>
</dbReference>
<keyword evidence="4" id="KW-0645">Protease</keyword>
<keyword evidence="12" id="KW-0862">Zinc</keyword>
<evidence type="ECO:0000256" key="7">
    <source>
        <dbReference type="ARBA" id="ARBA00022737"/>
    </source>
</evidence>
<dbReference type="GO" id="GO:0005737">
    <property type="term" value="C:cytoplasm"/>
    <property type="evidence" value="ECO:0007669"/>
    <property type="project" value="TreeGrafter"/>
</dbReference>
<dbReference type="GO" id="GO:0005634">
    <property type="term" value="C:nucleus"/>
    <property type="evidence" value="ECO:0007669"/>
    <property type="project" value="TreeGrafter"/>
</dbReference>
<name>A0A7R9EHL4_9NEOP</name>
<dbReference type="PROSITE" id="PS50199">
    <property type="entry name" value="ZF_RANBP2_2"/>
    <property type="match status" value="3"/>
</dbReference>
<dbReference type="CDD" id="cd22767">
    <property type="entry name" value="OTU_ZRANB1"/>
    <property type="match status" value="1"/>
</dbReference>
<dbReference type="InterPro" id="IPR001876">
    <property type="entry name" value="Znf_RanBP2"/>
</dbReference>
<dbReference type="InterPro" id="IPR051346">
    <property type="entry name" value="OTU_Deubiquitinase"/>
</dbReference>
<dbReference type="Gene3D" id="4.10.1060.10">
    <property type="entry name" value="Zinc finger, RanBP2-type"/>
    <property type="match status" value="2"/>
</dbReference>
<evidence type="ECO:0000256" key="2">
    <source>
        <dbReference type="ARBA" id="ARBA00005865"/>
    </source>
</evidence>
<keyword evidence="5" id="KW-0879">Wnt signaling pathway</keyword>
<dbReference type="GO" id="GO:0008270">
    <property type="term" value="F:zinc ion binding"/>
    <property type="evidence" value="ECO:0007669"/>
    <property type="project" value="UniProtKB-KW"/>
</dbReference>
<dbReference type="SMART" id="SM00547">
    <property type="entry name" value="ZnF_RBZ"/>
    <property type="match status" value="3"/>
</dbReference>
<sequence length="724" mass="80913">MSCDSSTSKWACDYCTYENWPSSLKCTMCRGAKPLLGEDIYRLRDEPHIDTSCGLSLASGPSDSKPTRPAANDGKWECGTCTYMNWPRSLKCSQCYILRPASLSNLHEHLQPLRIEQSSDCTASGGLLRTSTSPTLDKKEAKDADNYVGGHRTKWLCVTCTYENWPKATKCIMCAASYSPANSIVSSPEKEIQSARATNQVSLVENANKRPALHHSERMQASAELGIAGPHSPNNWEYERRLKQIRRRMCKADWAWLKACMGVVDGDPNPVEAYLSSGGDPARQLTPSEAAVLNRPSAFDTGHTLVHLAIRFHREDMLATLLSQIEGSGSGVKRVPSYVAPDLAADIRHHMASTIRLRKGSLPCHFVTEITSFALPAEVEDLPTTVQEQLFEELLDKDAQQQLESDPPIINWSLEVTVRLGSRLYALWNRSAGDCLLDSAMQATWGVFDRDNTLRRALADSLHEGGHFCTSLALWDMGTHWKFSVSPSEGRRFYPRWKEYEASQARLLEFSLEEGQWEEDWAGLLSLASQPGSSLEQLHVFTLAHILRRPIIIYGVKYVKSFRGETIGFARFEGVYLPLLWEPSFCVRSPLALGYTRGHFSALVALEPYSRLEGVGVGAGNDLQVTFLPLMDCNRKILPVHFLTGQEVGRDEEVLRQWLDVCVTEGGVLVAQQRLHKRPLLVAQMVEEWLNHYRRLAQMTSAPFTRPAAPVQDYSSDGGDSDDE</sequence>
<evidence type="ECO:0000256" key="13">
    <source>
        <dbReference type="PROSITE-ProRule" id="PRU00322"/>
    </source>
</evidence>
<dbReference type="PANTHER" id="PTHR13367">
    <property type="entry name" value="UBIQUITIN THIOESTERASE"/>
    <property type="match status" value="1"/>
</dbReference>
<dbReference type="PANTHER" id="PTHR13367:SF28">
    <property type="entry name" value="UBIQUITIN THIOESTERASE ZRANB1"/>
    <property type="match status" value="1"/>
</dbReference>
<evidence type="ECO:0000256" key="9">
    <source>
        <dbReference type="ARBA" id="ARBA00022786"/>
    </source>
</evidence>
<comment type="catalytic activity">
    <reaction evidence="1">
        <text>Thiol-dependent hydrolysis of ester, thioester, amide, peptide and isopeptide bonds formed by the C-terminal Gly of ubiquitin (a 76-residue protein attached to proteins as an intracellular targeting signal).</text>
        <dbReference type="EC" id="3.4.19.12"/>
    </reaction>
</comment>
<dbReference type="GO" id="GO:1990168">
    <property type="term" value="P:protein K33-linked deubiquitination"/>
    <property type="evidence" value="ECO:0007669"/>
    <property type="project" value="TreeGrafter"/>
</dbReference>
<feature type="domain" description="RanBP2-type" evidence="14">
    <location>
        <begin position="72"/>
        <end position="101"/>
    </location>
</feature>
<evidence type="ECO:0000259" key="14">
    <source>
        <dbReference type="PROSITE" id="PS50199"/>
    </source>
</evidence>
<evidence type="ECO:0000256" key="8">
    <source>
        <dbReference type="ARBA" id="ARBA00022771"/>
    </source>
</evidence>
<evidence type="ECO:0000256" key="4">
    <source>
        <dbReference type="ARBA" id="ARBA00022670"/>
    </source>
</evidence>
<dbReference type="EC" id="3.4.19.12" evidence="3"/>
<keyword evidence="11" id="KW-0788">Thiol protease</keyword>
<dbReference type="InterPro" id="IPR041294">
    <property type="entry name" value="AnkUBD"/>
</dbReference>
<dbReference type="GO" id="GO:0070530">
    <property type="term" value="F:K63-linked polyubiquitin modification-dependent protein binding"/>
    <property type="evidence" value="ECO:0007669"/>
    <property type="project" value="TreeGrafter"/>
</dbReference>
<dbReference type="InterPro" id="IPR036443">
    <property type="entry name" value="Znf_RanBP2_sf"/>
</dbReference>
<keyword evidence="8 13" id="KW-0863">Zinc-finger</keyword>
<evidence type="ECO:0000256" key="11">
    <source>
        <dbReference type="ARBA" id="ARBA00022807"/>
    </source>
</evidence>
<dbReference type="GO" id="GO:0007010">
    <property type="term" value="P:cytoskeleton organization"/>
    <property type="evidence" value="ECO:0007669"/>
    <property type="project" value="TreeGrafter"/>
</dbReference>
<evidence type="ECO:0000256" key="1">
    <source>
        <dbReference type="ARBA" id="ARBA00000707"/>
    </source>
</evidence>
<keyword evidence="9" id="KW-0833">Ubl conjugation pathway</keyword>
<evidence type="ECO:0000313" key="16">
    <source>
        <dbReference type="EMBL" id="CAD7434134.1"/>
    </source>
</evidence>
<dbReference type="GO" id="GO:0016477">
    <property type="term" value="P:cell migration"/>
    <property type="evidence" value="ECO:0007669"/>
    <property type="project" value="TreeGrafter"/>
</dbReference>
<feature type="domain" description="RanBP2-type" evidence="14">
    <location>
        <begin position="147"/>
        <end position="180"/>
    </location>
</feature>
<feature type="domain" description="OTU" evidence="15">
    <location>
        <begin position="424"/>
        <end position="606"/>
    </location>
</feature>
<dbReference type="GO" id="GO:0035523">
    <property type="term" value="P:protein K29-linked deubiquitination"/>
    <property type="evidence" value="ECO:0007669"/>
    <property type="project" value="TreeGrafter"/>
</dbReference>
<comment type="similarity">
    <text evidence="2">Belongs to the peptidase C64 family.</text>
</comment>
<dbReference type="Gene3D" id="1.25.40.560">
    <property type="match status" value="1"/>
</dbReference>
<keyword evidence="6" id="KW-0479">Metal-binding</keyword>
<accession>A0A7R9EHL4</accession>
<dbReference type="Pfam" id="PF00641">
    <property type="entry name" value="Zn_ribbon_RanBP"/>
    <property type="match status" value="2"/>
</dbReference>
<evidence type="ECO:0000256" key="5">
    <source>
        <dbReference type="ARBA" id="ARBA00022687"/>
    </source>
</evidence>
<evidence type="ECO:0000256" key="3">
    <source>
        <dbReference type="ARBA" id="ARBA00012759"/>
    </source>
</evidence>
<dbReference type="PROSITE" id="PS50802">
    <property type="entry name" value="OTU"/>
    <property type="match status" value="1"/>
</dbReference>
<dbReference type="GO" id="GO:0016055">
    <property type="term" value="P:Wnt signaling pathway"/>
    <property type="evidence" value="ECO:0007669"/>
    <property type="project" value="UniProtKB-KW"/>
</dbReference>
<evidence type="ECO:0000259" key="15">
    <source>
        <dbReference type="PROSITE" id="PS50802"/>
    </source>
</evidence>
<dbReference type="AlphaFoldDB" id="A0A7R9EHL4"/>
<keyword evidence="10" id="KW-0378">Hydrolase</keyword>
<dbReference type="Pfam" id="PF02338">
    <property type="entry name" value="OTU"/>
    <property type="match status" value="1"/>
</dbReference>
<protein>
    <recommendedName>
        <fullName evidence="3">ubiquitinyl hydrolase 1</fullName>
        <ecNumber evidence="3">3.4.19.12</ecNumber>
    </recommendedName>
</protein>
<dbReference type="GO" id="GO:0004843">
    <property type="term" value="F:cysteine-type deubiquitinase activity"/>
    <property type="evidence" value="ECO:0007669"/>
    <property type="project" value="UniProtKB-EC"/>
</dbReference>
<evidence type="ECO:0000256" key="6">
    <source>
        <dbReference type="ARBA" id="ARBA00022723"/>
    </source>
</evidence>
<dbReference type="PROSITE" id="PS01358">
    <property type="entry name" value="ZF_RANBP2_1"/>
    <property type="match status" value="3"/>
</dbReference>
<reference evidence="16" key="1">
    <citation type="submission" date="2020-11" db="EMBL/GenBank/DDBJ databases">
        <authorList>
            <person name="Tran Van P."/>
        </authorList>
    </citation>
    <scope>NUCLEOTIDE SEQUENCE</scope>
</reference>
<dbReference type="InterPro" id="IPR049768">
    <property type="entry name" value="ZRANB1_OTU"/>
</dbReference>
<dbReference type="GO" id="GO:0030177">
    <property type="term" value="P:positive regulation of Wnt signaling pathway"/>
    <property type="evidence" value="ECO:0007669"/>
    <property type="project" value="TreeGrafter"/>
</dbReference>
<gene>
    <name evidence="16" type="ORF">TMSB3V08_LOCUS10791</name>
</gene>
<organism evidence="16">
    <name type="scientific">Timema monikensis</name>
    <dbReference type="NCBI Taxonomy" id="170555"/>
    <lineage>
        <taxon>Eukaryota</taxon>
        <taxon>Metazoa</taxon>
        <taxon>Ecdysozoa</taxon>
        <taxon>Arthropoda</taxon>
        <taxon>Hexapoda</taxon>
        <taxon>Insecta</taxon>
        <taxon>Pterygota</taxon>
        <taxon>Neoptera</taxon>
        <taxon>Polyneoptera</taxon>
        <taxon>Phasmatodea</taxon>
        <taxon>Timematodea</taxon>
        <taxon>Timematoidea</taxon>
        <taxon>Timematidae</taxon>
        <taxon>Timema</taxon>
    </lineage>
</organism>
<keyword evidence="7" id="KW-0677">Repeat</keyword>
<dbReference type="Pfam" id="PF18418">
    <property type="entry name" value="AnkUBD"/>
    <property type="match status" value="1"/>
</dbReference>
<evidence type="ECO:0000256" key="10">
    <source>
        <dbReference type="ARBA" id="ARBA00022801"/>
    </source>
</evidence>